<comment type="caution">
    <text evidence="3">The sequence shown here is derived from an EMBL/GenBank/DDBJ whole genome shotgun (WGS) entry which is preliminary data.</text>
</comment>
<feature type="compositionally biased region" description="Low complexity" evidence="1">
    <location>
        <begin position="228"/>
        <end position="240"/>
    </location>
</feature>
<dbReference type="PANTHER" id="PTHR38011">
    <property type="entry name" value="DIHYDROFOLATE REDUCTASE FAMILY PROTEIN (AFU_ORTHOLOGUE AFUA_8G06820)"/>
    <property type="match status" value="1"/>
</dbReference>
<protein>
    <submittedName>
        <fullName evidence="3">Dihydrofolate reductase</fullName>
    </submittedName>
</protein>
<evidence type="ECO:0000313" key="4">
    <source>
        <dbReference type="Proteomes" id="UP001141327"/>
    </source>
</evidence>
<sequence>MTQRSPTGQPAGALPWRCDGPARRRTCTKSLGLSQRPETPTRLSPALLLFPGPTRLAPYPAHALDWLLQFPTPTGEIERFLATVGAVAMGSLTYEWLLEHHVDPNTRQPLPWPYTQPVWVFTSRSLPSVPNADIRFAAGDVRPVHHQMAQAAAGKNIYLVGGGELVAQFHDHGLLDEIIVQVTPVTLGAGTPLLPRRITAPPLRLRAVRSLADTFAELHYEVPHPSPTDHTTPSSLPSAG</sequence>
<dbReference type="InterPro" id="IPR050765">
    <property type="entry name" value="Riboflavin_Biosynth_HTPR"/>
</dbReference>
<dbReference type="EMBL" id="JAPMOS010000001">
    <property type="protein sequence ID" value="KAJ4463087.1"/>
    <property type="molecule type" value="Genomic_DNA"/>
</dbReference>
<keyword evidence="4" id="KW-1185">Reference proteome</keyword>
<name>A0ABQ8UWX6_9EUKA</name>
<dbReference type="InterPro" id="IPR002734">
    <property type="entry name" value="RibDG_C"/>
</dbReference>
<feature type="domain" description="Bacterial bifunctional deaminase-reductase C-terminal" evidence="2">
    <location>
        <begin position="116"/>
        <end position="209"/>
    </location>
</feature>
<dbReference type="PANTHER" id="PTHR38011:SF11">
    <property type="entry name" value="2,5-DIAMINO-6-RIBOSYLAMINO-4(3H)-PYRIMIDINONE 5'-PHOSPHATE REDUCTASE"/>
    <property type="match status" value="1"/>
</dbReference>
<evidence type="ECO:0000259" key="2">
    <source>
        <dbReference type="Pfam" id="PF01872"/>
    </source>
</evidence>
<evidence type="ECO:0000256" key="1">
    <source>
        <dbReference type="SAM" id="MobiDB-lite"/>
    </source>
</evidence>
<dbReference type="SUPFAM" id="SSF53597">
    <property type="entry name" value="Dihydrofolate reductase-like"/>
    <property type="match status" value="1"/>
</dbReference>
<dbReference type="Pfam" id="PF01872">
    <property type="entry name" value="RibD_C"/>
    <property type="match status" value="1"/>
</dbReference>
<evidence type="ECO:0000313" key="3">
    <source>
        <dbReference type="EMBL" id="KAJ4463087.1"/>
    </source>
</evidence>
<dbReference type="InterPro" id="IPR024072">
    <property type="entry name" value="DHFR-like_dom_sf"/>
</dbReference>
<feature type="region of interest" description="Disordered" evidence="1">
    <location>
        <begin position="220"/>
        <end position="240"/>
    </location>
</feature>
<reference evidence="3" key="1">
    <citation type="journal article" date="2022" name="bioRxiv">
        <title>Genomics of Preaxostyla Flagellates Illuminates Evolutionary Transitions and the Path Towards Mitochondrial Loss.</title>
        <authorList>
            <person name="Novak L.V.F."/>
            <person name="Treitli S.C."/>
            <person name="Pyrih J."/>
            <person name="Halakuc P."/>
            <person name="Pipaliya S.V."/>
            <person name="Vacek V."/>
            <person name="Brzon O."/>
            <person name="Soukal P."/>
            <person name="Eme L."/>
            <person name="Dacks J.B."/>
            <person name="Karnkowska A."/>
            <person name="Elias M."/>
            <person name="Hampl V."/>
        </authorList>
    </citation>
    <scope>NUCLEOTIDE SEQUENCE</scope>
    <source>
        <strain evidence="3">RCP-MX</strain>
    </source>
</reference>
<dbReference type="Proteomes" id="UP001141327">
    <property type="component" value="Unassembled WGS sequence"/>
</dbReference>
<dbReference type="Gene3D" id="3.40.430.10">
    <property type="entry name" value="Dihydrofolate Reductase, subunit A"/>
    <property type="match status" value="1"/>
</dbReference>
<gene>
    <name evidence="3" type="ORF">PAPYR_350</name>
</gene>
<accession>A0ABQ8UWX6</accession>
<organism evidence="3 4">
    <name type="scientific">Paratrimastix pyriformis</name>
    <dbReference type="NCBI Taxonomy" id="342808"/>
    <lineage>
        <taxon>Eukaryota</taxon>
        <taxon>Metamonada</taxon>
        <taxon>Preaxostyla</taxon>
        <taxon>Paratrimastigidae</taxon>
        <taxon>Paratrimastix</taxon>
    </lineage>
</organism>
<proteinExistence type="predicted"/>